<dbReference type="GO" id="GO:0046103">
    <property type="term" value="P:inosine biosynthetic process"/>
    <property type="evidence" value="ECO:0007669"/>
    <property type="project" value="TreeGrafter"/>
</dbReference>
<evidence type="ECO:0000256" key="2">
    <source>
        <dbReference type="ARBA" id="ARBA00006676"/>
    </source>
</evidence>
<keyword evidence="4" id="KW-0378">Hydrolase</keyword>
<dbReference type="GO" id="GO:0006154">
    <property type="term" value="P:adenosine catabolic process"/>
    <property type="evidence" value="ECO:0007669"/>
    <property type="project" value="TreeGrafter"/>
</dbReference>
<proteinExistence type="inferred from homology"/>
<comment type="cofactor">
    <cofactor evidence="1">
        <name>Zn(2+)</name>
        <dbReference type="ChEBI" id="CHEBI:29105"/>
    </cofactor>
</comment>
<accession>A0A9N9PWY1</accession>
<dbReference type="OrthoDB" id="272271at2759"/>
<feature type="domain" description="Adenosine deaminase" evidence="8">
    <location>
        <begin position="5"/>
        <end position="211"/>
    </location>
</feature>
<evidence type="ECO:0000256" key="4">
    <source>
        <dbReference type="ARBA" id="ARBA00022801"/>
    </source>
</evidence>
<dbReference type="InterPro" id="IPR001365">
    <property type="entry name" value="A_deaminase_dom"/>
</dbReference>
<name>A0A9N9PWY1_9HELO</name>
<evidence type="ECO:0000313" key="10">
    <source>
        <dbReference type="Proteomes" id="UP000696280"/>
    </source>
</evidence>
<evidence type="ECO:0000259" key="8">
    <source>
        <dbReference type="Pfam" id="PF00962"/>
    </source>
</evidence>
<dbReference type="Proteomes" id="UP000696280">
    <property type="component" value="Unassembled WGS sequence"/>
</dbReference>
<evidence type="ECO:0000256" key="6">
    <source>
        <dbReference type="ARBA" id="ARBA00023080"/>
    </source>
</evidence>
<dbReference type="GO" id="GO:0004000">
    <property type="term" value="F:adenosine deaminase activity"/>
    <property type="evidence" value="ECO:0007669"/>
    <property type="project" value="TreeGrafter"/>
</dbReference>
<dbReference type="EMBL" id="CAJVRL010000077">
    <property type="protein sequence ID" value="CAG8957082.1"/>
    <property type="molecule type" value="Genomic_DNA"/>
</dbReference>
<dbReference type="GO" id="GO:0009117">
    <property type="term" value="P:nucleotide metabolic process"/>
    <property type="evidence" value="ECO:0007669"/>
    <property type="project" value="UniProtKB-KW"/>
</dbReference>
<keyword evidence="5" id="KW-0862">Zinc</keyword>
<evidence type="ECO:0000256" key="5">
    <source>
        <dbReference type="ARBA" id="ARBA00022833"/>
    </source>
</evidence>
<evidence type="ECO:0000256" key="7">
    <source>
        <dbReference type="ARBA" id="ARBA00048787"/>
    </source>
</evidence>
<dbReference type="InterPro" id="IPR032466">
    <property type="entry name" value="Metal_Hydrolase"/>
</dbReference>
<evidence type="ECO:0000256" key="1">
    <source>
        <dbReference type="ARBA" id="ARBA00001947"/>
    </source>
</evidence>
<keyword evidence="10" id="KW-1185">Reference proteome</keyword>
<evidence type="ECO:0000313" key="9">
    <source>
        <dbReference type="EMBL" id="CAG8957082.1"/>
    </source>
</evidence>
<comment type="catalytic activity">
    <reaction evidence="7">
        <text>N(6)-methyl-AMP + H2O + H(+) = IMP + methylamine</text>
        <dbReference type="Rhea" id="RHEA:16001"/>
        <dbReference type="ChEBI" id="CHEBI:15377"/>
        <dbReference type="ChEBI" id="CHEBI:15378"/>
        <dbReference type="ChEBI" id="CHEBI:58053"/>
        <dbReference type="ChEBI" id="CHEBI:59338"/>
        <dbReference type="ChEBI" id="CHEBI:144842"/>
    </reaction>
    <physiologicalReaction direction="left-to-right" evidence="7">
        <dbReference type="Rhea" id="RHEA:16002"/>
    </physiologicalReaction>
</comment>
<dbReference type="SUPFAM" id="SSF51556">
    <property type="entry name" value="Metallo-dependent hydrolases"/>
    <property type="match status" value="1"/>
</dbReference>
<evidence type="ECO:0000256" key="3">
    <source>
        <dbReference type="ARBA" id="ARBA00022723"/>
    </source>
</evidence>
<dbReference type="Gene3D" id="3.20.20.140">
    <property type="entry name" value="Metal-dependent hydrolases"/>
    <property type="match status" value="1"/>
</dbReference>
<reference evidence="9" key="1">
    <citation type="submission" date="2021-07" db="EMBL/GenBank/DDBJ databases">
        <authorList>
            <person name="Durling M."/>
        </authorList>
    </citation>
    <scope>NUCLEOTIDE SEQUENCE</scope>
</reference>
<dbReference type="AlphaFoldDB" id="A0A9N9PWY1"/>
<organism evidence="9 10">
    <name type="scientific">Hymenoscyphus fraxineus</name>
    <dbReference type="NCBI Taxonomy" id="746836"/>
    <lineage>
        <taxon>Eukaryota</taxon>
        <taxon>Fungi</taxon>
        <taxon>Dikarya</taxon>
        <taxon>Ascomycota</taxon>
        <taxon>Pezizomycotina</taxon>
        <taxon>Leotiomycetes</taxon>
        <taxon>Helotiales</taxon>
        <taxon>Helotiaceae</taxon>
        <taxon>Hymenoscyphus</taxon>
    </lineage>
</organism>
<comment type="caution">
    <text evidence="9">The sequence shown here is derived from an EMBL/GenBank/DDBJ whole genome shotgun (WGS) entry which is preliminary data.</text>
</comment>
<dbReference type="InterPro" id="IPR006330">
    <property type="entry name" value="Ado/ade_deaminase"/>
</dbReference>
<dbReference type="PANTHER" id="PTHR11409">
    <property type="entry name" value="ADENOSINE DEAMINASE"/>
    <property type="match status" value="1"/>
</dbReference>
<keyword evidence="6" id="KW-0546">Nucleotide metabolism</keyword>
<keyword evidence="3" id="KW-0479">Metal-binding</keyword>
<dbReference type="Pfam" id="PF00962">
    <property type="entry name" value="A_deaminase"/>
    <property type="match status" value="1"/>
</dbReference>
<gene>
    <name evidence="9" type="ORF">HYFRA_00009283</name>
</gene>
<dbReference type="PANTHER" id="PTHR11409:SF42">
    <property type="entry name" value="ADENOSINE DEAMINASE-LIKE PROTEIN"/>
    <property type="match status" value="1"/>
</dbReference>
<dbReference type="GO" id="GO:0046872">
    <property type="term" value="F:metal ion binding"/>
    <property type="evidence" value="ECO:0007669"/>
    <property type="project" value="UniProtKB-KW"/>
</dbReference>
<comment type="similarity">
    <text evidence="2">Belongs to the metallo-dependent hydrolases superfamily. Adenosine and AMP deaminases family.</text>
</comment>
<protein>
    <recommendedName>
        <fullName evidence="8">Adenosine deaminase domain-containing protein</fullName>
    </recommendedName>
</protein>
<sequence length="247" mass="27634">MPAGKHDYDLETFFPLFSKCIYNLITDLPTLRTTTLSALHSFASDGVIYLELRTTPRAIPSTNITKDLYISTILSTLHAHNTTSPMHSRLLISIDRRNTPAQAAEALALALKYRDRGVVGLDLCGDPSKGDISIFAPVFQRAKEEGLGIALHFAEMGGRDEEELEVLLGWGPDRLGHVIHVKEGMRREILRRGVGVELCLSCNVLAKMMRDGTEGYGDHHFGWWWREGGGRGIAVSVSFLFFFFFFF</sequence>